<evidence type="ECO:0008006" key="2">
    <source>
        <dbReference type="Google" id="ProtNLM"/>
    </source>
</evidence>
<reference evidence="1" key="1">
    <citation type="submission" date="2014-11" db="EMBL/GenBank/DDBJ databases">
        <authorList>
            <person name="Amaro Gonzalez C."/>
        </authorList>
    </citation>
    <scope>NUCLEOTIDE SEQUENCE</scope>
</reference>
<dbReference type="EMBL" id="GBXM01071763">
    <property type="protein sequence ID" value="JAH36814.1"/>
    <property type="molecule type" value="Transcribed_RNA"/>
</dbReference>
<name>A0A0E9S5Z7_ANGAN</name>
<protein>
    <recommendedName>
        <fullName evidence="2">Lipoprotein</fullName>
    </recommendedName>
</protein>
<accession>A0A0E9S5Z7</accession>
<dbReference type="EMBL" id="GBXM01061094">
    <property type="protein sequence ID" value="JAH47483.1"/>
    <property type="molecule type" value="Transcribed_RNA"/>
</dbReference>
<proteinExistence type="predicted"/>
<dbReference type="PROSITE" id="PS51257">
    <property type="entry name" value="PROKAR_LIPOPROTEIN"/>
    <property type="match status" value="1"/>
</dbReference>
<dbReference type="AlphaFoldDB" id="A0A0E9S5Z7"/>
<evidence type="ECO:0000313" key="1">
    <source>
        <dbReference type="EMBL" id="JAH36814.1"/>
    </source>
</evidence>
<reference evidence="1" key="2">
    <citation type="journal article" date="2015" name="Fish Shellfish Immunol.">
        <title>Early steps in the European eel (Anguilla anguilla)-Vibrio vulnificus interaction in the gills: Role of the RtxA13 toxin.</title>
        <authorList>
            <person name="Callol A."/>
            <person name="Pajuelo D."/>
            <person name="Ebbesson L."/>
            <person name="Teles M."/>
            <person name="MacKenzie S."/>
            <person name="Amaro C."/>
        </authorList>
    </citation>
    <scope>NUCLEOTIDE SEQUENCE</scope>
</reference>
<sequence length="43" mass="4894">MIANTFKYFKCVFVFFLIGLSCFPWPVDSIACPLLSISIFSVK</sequence>
<organism evidence="1">
    <name type="scientific">Anguilla anguilla</name>
    <name type="common">European freshwater eel</name>
    <name type="synonym">Muraena anguilla</name>
    <dbReference type="NCBI Taxonomy" id="7936"/>
    <lineage>
        <taxon>Eukaryota</taxon>
        <taxon>Metazoa</taxon>
        <taxon>Chordata</taxon>
        <taxon>Craniata</taxon>
        <taxon>Vertebrata</taxon>
        <taxon>Euteleostomi</taxon>
        <taxon>Actinopterygii</taxon>
        <taxon>Neopterygii</taxon>
        <taxon>Teleostei</taxon>
        <taxon>Anguilliformes</taxon>
        <taxon>Anguillidae</taxon>
        <taxon>Anguilla</taxon>
    </lineage>
</organism>